<proteinExistence type="inferred from homology"/>
<evidence type="ECO:0000256" key="1">
    <source>
        <dbReference type="ARBA" id="ARBA00008023"/>
    </source>
</evidence>
<evidence type="ECO:0000256" key="9">
    <source>
        <dbReference type="ARBA" id="ARBA00052017"/>
    </source>
</evidence>
<protein>
    <recommendedName>
        <fullName evidence="10">dITP/XTP pyrophosphatase</fullName>
        <ecNumber evidence="10">3.6.1.66</ecNumber>
    </recommendedName>
    <alternativeName>
        <fullName evidence="10">Non-canonical purine NTP pyrophosphatase</fullName>
    </alternativeName>
    <alternativeName>
        <fullName evidence="10">Non-standard purine NTP pyrophosphatase</fullName>
    </alternativeName>
    <alternativeName>
        <fullName evidence="10">Nucleoside-triphosphate diphosphatase</fullName>
    </alternativeName>
    <alternativeName>
        <fullName evidence="10">Nucleoside-triphosphate pyrophosphatase</fullName>
        <shortName evidence="10">NTPase</shortName>
    </alternativeName>
</protein>
<evidence type="ECO:0000256" key="2">
    <source>
        <dbReference type="ARBA" id="ARBA00011738"/>
    </source>
</evidence>
<dbReference type="GO" id="GO:0036222">
    <property type="term" value="F:XTP diphosphatase activity"/>
    <property type="evidence" value="ECO:0007669"/>
    <property type="project" value="UniProtKB-UniRule"/>
</dbReference>
<dbReference type="PANTHER" id="PTHR11067:SF9">
    <property type="entry name" value="INOSINE TRIPHOSPHATE PYROPHOSPHATASE"/>
    <property type="match status" value="1"/>
</dbReference>
<comment type="cofactor">
    <cofactor evidence="10">
        <name>Mg(2+)</name>
        <dbReference type="ChEBI" id="CHEBI:18420"/>
    </cofactor>
    <text evidence="10">Binds 1 Mg(2+) ion per subunit.</text>
</comment>
<name>A0A934TYF3_9FIRM</name>
<dbReference type="FunFam" id="3.90.950.10:FF:000001">
    <property type="entry name" value="dITP/XTP pyrophosphatase"/>
    <property type="match status" value="1"/>
</dbReference>
<dbReference type="EMBL" id="JAEQMG010000048">
    <property type="protein sequence ID" value="MBK6087991.1"/>
    <property type="molecule type" value="Genomic_DNA"/>
</dbReference>
<accession>A0A934TYF3</accession>
<evidence type="ECO:0000256" key="6">
    <source>
        <dbReference type="ARBA" id="ARBA00022842"/>
    </source>
</evidence>
<dbReference type="HAMAP" id="MF_01405">
    <property type="entry name" value="Non_canon_purine_NTPase"/>
    <property type="match status" value="1"/>
</dbReference>
<dbReference type="Proteomes" id="UP000633365">
    <property type="component" value="Unassembled WGS sequence"/>
</dbReference>
<evidence type="ECO:0000256" key="10">
    <source>
        <dbReference type="HAMAP-Rule" id="MF_01405"/>
    </source>
</evidence>
<comment type="subunit">
    <text evidence="2 10">Homodimer.</text>
</comment>
<dbReference type="InterPro" id="IPR002637">
    <property type="entry name" value="RdgB/HAM1"/>
</dbReference>
<evidence type="ECO:0000313" key="13">
    <source>
        <dbReference type="Proteomes" id="UP000633365"/>
    </source>
</evidence>
<dbReference type="Pfam" id="PF01725">
    <property type="entry name" value="Ham1p_like"/>
    <property type="match status" value="1"/>
</dbReference>
<dbReference type="AlphaFoldDB" id="A0A934TYF3"/>
<dbReference type="InterPro" id="IPR029001">
    <property type="entry name" value="ITPase-like_fam"/>
</dbReference>
<dbReference type="NCBIfam" id="TIGR00042">
    <property type="entry name" value="RdgB/HAM1 family non-canonical purine NTP pyrophosphatase"/>
    <property type="match status" value="1"/>
</dbReference>
<evidence type="ECO:0000256" key="11">
    <source>
        <dbReference type="RuleBase" id="RU003781"/>
    </source>
</evidence>
<feature type="binding site" evidence="10">
    <location>
        <position position="71"/>
    </location>
    <ligand>
        <name>Mg(2+)</name>
        <dbReference type="ChEBI" id="CHEBI:18420"/>
    </ligand>
</feature>
<dbReference type="GO" id="GO:0005829">
    <property type="term" value="C:cytosol"/>
    <property type="evidence" value="ECO:0007669"/>
    <property type="project" value="TreeGrafter"/>
</dbReference>
<dbReference type="GO" id="GO:0035870">
    <property type="term" value="F:dITP diphosphatase activity"/>
    <property type="evidence" value="ECO:0007669"/>
    <property type="project" value="UniProtKB-UniRule"/>
</dbReference>
<dbReference type="GO" id="GO:0036220">
    <property type="term" value="F:ITP diphosphatase activity"/>
    <property type="evidence" value="ECO:0007669"/>
    <property type="project" value="UniProtKB-UniRule"/>
</dbReference>
<keyword evidence="3 10" id="KW-0479">Metal-binding</keyword>
<dbReference type="GO" id="GO:0000166">
    <property type="term" value="F:nucleotide binding"/>
    <property type="evidence" value="ECO:0007669"/>
    <property type="project" value="UniProtKB-KW"/>
</dbReference>
<gene>
    <name evidence="12" type="primary">rdgB</name>
    <name evidence="12" type="ORF">JKK62_04885</name>
</gene>
<keyword evidence="6 10" id="KW-0460">Magnesium</keyword>
<comment type="similarity">
    <text evidence="1 10 11">Belongs to the HAM1 NTPase family.</text>
</comment>
<dbReference type="GO" id="GO:0009117">
    <property type="term" value="P:nucleotide metabolic process"/>
    <property type="evidence" value="ECO:0007669"/>
    <property type="project" value="UniProtKB-KW"/>
</dbReference>
<feature type="binding site" evidence="10">
    <location>
        <begin position="8"/>
        <end position="13"/>
    </location>
    <ligand>
        <name>substrate</name>
    </ligand>
</feature>
<comment type="caution">
    <text evidence="10">Lacks conserved residue(s) required for the propagation of feature annotation.</text>
</comment>
<evidence type="ECO:0000256" key="8">
    <source>
        <dbReference type="ARBA" id="ARBA00051875"/>
    </source>
</evidence>
<keyword evidence="13" id="KW-1185">Reference proteome</keyword>
<dbReference type="InterPro" id="IPR020922">
    <property type="entry name" value="dITP/XTP_pyrophosphatase"/>
</dbReference>
<evidence type="ECO:0000313" key="12">
    <source>
        <dbReference type="EMBL" id="MBK6087991.1"/>
    </source>
</evidence>
<dbReference type="EC" id="3.6.1.66" evidence="10"/>
<evidence type="ECO:0000256" key="4">
    <source>
        <dbReference type="ARBA" id="ARBA00022741"/>
    </source>
</evidence>
<dbReference type="SUPFAM" id="SSF52972">
    <property type="entry name" value="ITPase-like"/>
    <property type="match status" value="1"/>
</dbReference>
<dbReference type="CDD" id="cd00515">
    <property type="entry name" value="HAM1"/>
    <property type="match status" value="1"/>
</dbReference>
<feature type="binding site" evidence="10">
    <location>
        <position position="72"/>
    </location>
    <ligand>
        <name>substrate</name>
    </ligand>
</feature>
<dbReference type="Gene3D" id="3.90.950.10">
    <property type="match status" value="1"/>
</dbReference>
<feature type="binding site" evidence="10">
    <location>
        <begin position="154"/>
        <end position="157"/>
    </location>
    <ligand>
        <name>substrate</name>
    </ligand>
</feature>
<keyword evidence="4 10" id="KW-0547">Nucleotide-binding</keyword>
<dbReference type="GO" id="GO:0017111">
    <property type="term" value="F:ribonucleoside triphosphate phosphatase activity"/>
    <property type="evidence" value="ECO:0007669"/>
    <property type="project" value="InterPro"/>
</dbReference>
<comment type="function">
    <text evidence="10">Pyrophosphatase that catalyzes the hydrolysis of nucleoside triphosphates to their monophosphate derivatives, with a high preference for the non-canonical purine nucleotides XTP (xanthosine triphosphate), dITP (deoxyinosine triphosphate) and ITP. Seems to function as a house-cleaning enzyme that removes non-canonical purine nucleotides from the nucleotide pool, thus preventing their incorporation into DNA/RNA and avoiding chromosomal lesions.</text>
</comment>
<keyword evidence="5 10" id="KW-0378">Hydrolase</keyword>
<feature type="active site" description="Proton acceptor" evidence="10">
    <location>
        <position position="71"/>
    </location>
</feature>
<comment type="catalytic activity">
    <reaction evidence="10">
        <text>ITP + H2O = IMP + diphosphate + H(+)</text>
        <dbReference type="Rhea" id="RHEA:29399"/>
        <dbReference type="ChEBI" id="CHEBI:15377"/>
        <dbReference type="ChEBI" id="CHEBI:15378"/>
        <dbReference type="ChEBI" id="CHEBI:33019"/>
        <dbReference type="ChEBI" id="CHEBI:58053"/>
        <dbReference type="ChEBI" id="CHEBI:61402"/>
        <dbReference type="EC" id="3.6.1.66"/>
    </reaction>
</comment>
<organism evidence="12 13">
    <name type="scientific">Ruminococcus difficilis</name>
    <dbReference type="NCBI Taxonomy" id="2763069"/>
    <lineage>
        <taxon>Bacteria</taxon>
        <taxon>Bacillati</taxon>
        <taxon>Bacillota</taxon>
        <taxon>Clostridia</taxon>
        <taxon>Eubacteriales</taxon>
        <taxon>Oscillospiraceae</taxon>
        <taxon>Ruminococcus</taxon>
    </lineage>
</organism>
<comment type="catalytic activity">
    <reaction evidence="9 10">
        <text>XTP + H2O = XMP + diphosphate + H(+)</text>
        <dbReference type="Rhea" id="RHEA:28610"/>
        <dbReference type="ChEBI" id="CHEBI:15377"/>
        <dbReference type="ChEBI" id="CHEBI:15378"/>
        <dbReference type="ChEBI" id="CHEBI:33019"/>
        <dbReference type="ChEBI" id="CHEBI:57464"/>
        <dbReference type="ChEBI" id="CHEBI:61314"/>
        <dbReference type="EC" id="3.6.1.66"/>
    </reaction>
</comment>
<feature type="binding site" evidence="10">
    <location>
        <position position="175"/>
    </location>
    <ligand>
        <name>substrate</name>
    </ligand>
</feature>
<evidence type="ECO:0000256" key="7">
    <source>
        <dbReference type="ARBA" id="ARBA00023080"/>
    </source>
</evidence>
<dbReference type="PANTHER" id="PTHR11067">
    <property type="entry name" value="INOSINE TRIPHOSPHATE PYROPHOSPHATASE/HAM1 PROTEIN"/>
    <property type="match status" value="1"/>
</dbReference>
<keyword evidence="7 10" id="KW-0546">Nucleotide metabolism</keyword>
<comment type="catalytic activity">
    <reaction evidence="8 10">
        <text>dITP + H2O = dIMP + diphosphate + H(+)</text>
        <dbReference type="Rhea" id="RHEA:28342"/>
        <dbReference type="ChEBI" id="CHEBI:15377"/>
        <dbReference type="ChEBI" id="CHEBI:15378"/>
        <dbReference type="ChEBI" id="CHEBI:33019"/>
        <dbReference type="ChEBI" id="CHEBI:61194"/>
        <dbReference type="ChEBI" id="CHEBI:61382"/>
        <dbReference type="EC" id="3.6.1.66"/>
    </reaction>
</comment>
<dbReference type="GO" id="GO:0009146">
    <property type="term" value="P:purine nucleoside triphosphate catabolic process"/>
    <property type="evidence" value="ECO:0007669"/>
    <property type="project" value="UniProtKB-UniRule"/>
</dbReference>
<comment type="caution">
    <text evidence="12">The sequence shown here is derived from an EMBL/GenBank/DDBJ whole genome shotgun (WGS) entry which is preliminary data.</text>
</comment>
<feature type="binding site" evidence="10">
    <location>
        <begin position="180"/>
        <end position="181"/>
    </location>
    <ligand>
        <name>substrate</name>
    </ligand>
</feature>
<evidence type="ECO:0000256" key="3">
    <source>
        <dbReference type="ARBA" id="ARBA00022723"/>
    </source>
</evidence>
<reference evidence="12" key="1">
    <citation type="submission" date="2021-01" db="EMBL/GenBank/DDBJ databases">
        <title>Genome public.</title>
        <authorList>
            <person name="Liu C."/>
            <person name="Sun Q."/>
        </authorList>
    </citation>
    <scope>NUCLEOTIDE SEQUENCE</scope>
    <source>
        <strain evidence="12">M6</strain>
    </source>
</reference>
<dbReference type="RefSeq" id="WP_186833003.1">
    <property type="nucleotide sequence ID" value="NZ_JAEQMG010000048.1"/>
</dbReference>
<dbReference type="GO" id="GO:0046872">
    <property type="term" value="F:metal ion binding"/>
    <property type="evidence" value="ECO:0007669"/>
    <property type="project" value="UniProtKB-KW"/>
</dbReference>
<sequence length="197" mass="21075">MKEFIIATNNAHKVVEIERILSPLGITAVTAGERGIDLGNVVEDGDSFAANAYIKAKHAFDLCHSPVIADDSGLCVDALDGRPGIYSARYGGEDATYLEKIALLLDELKDVPDEKRTAHFTCAVCCILDENTVIEVEGRCEGMIAHAPAGEGGFGYDPVFVVDGKSFASLSGDEKDIYSHRGNALRNLRDALKGSLS</sequence>
<evidence type="ECO:0000256" key="5">
    <source>
        <dbReference type="ARBA" id="ARBA00022801"/>
    </source>
</evidence>